<keyword evidence="12" id="KW-0963">Cytoplasm</keyword>
<evidence type="ECO:0000256" key="9">
    <source>
        <dbReference type="ARBA" id="ARBA00023306"/>
    </source>
</evidence>
<dbReference type="PROSITE" id="PS50059">
    <property type="entry name" value="FKBP_PPIASE"/>
    <property type="match status" value="1"/>
</dbReference>
<dbReference type="AlphaFoldDB" id="A0A239TSQ1"/>
<dbReference type="EC" id="5.2.1.8" evidence="3 12"/>
<dbReference type="Pfam" id="PF00254">
    <property type="entry name" value="FKBP_C"/>
    <property type="match status" value="1"/>
</dbReference>
<dbReference type="GO" id="GO:0051083">
    <property type="term" value="P:'de novo' cotranslational protein folding"/>
    <property type="evidence" value="ECO:0007669"/>
    <property type="project" value="TreeGrafter"/>
</dbReference>
<gene>
    <name evidence="12 16" type="primary">tig</name>
    <name evidence="16" type="ORF">SAMEA4364220_01205</name>
</gene>
<evidence type="ECO:0000313" key="17">
    <source>
        <dbReference type="Proteomes" id="UP000215383"/>
    </source>
</evidence>
<dbReference type="InterPro" id="IPR005215">
    <property type="entry name" value="Trig_fac"/>
</dbReference>
<keyword evidence="17" id="KW-1185">Reference proteome</keyword>
<evidence type="ECO:0000256" key="1">
    <source>
        <dbReference type="ARBA" id="ARBA00000971"/>
    </source>
</evidence>
<dbReference type="GO" id="GO:0043335">
    <property type="term" value="P:protein unfolding"/>
    <property type="evidence" value="ECO:0007669"/>
    <property type="project" value="TreeGrafter"/>
</dbReference>
<keyword evidence="5 12" id="KW-0132">Cell division</keyword>
<feature type="domain" description="PPIase FKBP-type" evidence="15">
    <location>
        <begin position="164"/>
        <end position="224"/>
    </location>
</feature>
<evidence type="ECO:0000256" key="6">
    <source>
        <dbReference type="ARBA" id="ARBA00023110"/>
    </source>
</evidence>
<dbReference type="GO" id="GO:0043022">
    <property type="term" value="F:ribosome binding"/>
    <property type="evidence" value="ECO:0007669"/>
    <property type="project" value="TreeGrafter"/>
</dbReference>
<dbReference type="Proteomes" id="UP000215383">
    <property type="component" value="Chromosome 1"/>
</dbReference>
<dbReference type="PANTHER" id="PTHR30560:SF3">
    <property type="entry name" value="TRIGGER FACTOR-LIKE PROTEIN TIG, CHLOROPLASTIC"/>
    <property type="match status" value="1"/>
</dbReference>
<dbReference type="GO" id="GO:0051301">
    <property type="term" value="P:cell division"/>
    <property type="evidence" value="ECO:0007669"/>
    <property type="project" value="UniProtKB-KW"/>
</dbReference>
<evidence type="ECO:0000256" key="7">
    <source>
        <dbReference type="ARBA" id="ARBA00023186"/>
    </source>
</evidence>
<evidence type="ECO:0000256" key="5">
    <source>
        <dbReference type="ARBA" id="ARBA00022618"/>
    </source>
</evidence>
<keyword evidence="7 12" id="KW-0143">Chaperone</keyword>
<organism evidence="16 17">
    <name type="scientific">Megamonas hypermegale</name>
    <dbReference type="NCBI Taxonomy" id="158847"/>
    <lineage>
        <taxon>Bacteria</taxon>
        <taxon>Bacillati</taxon>
        <taxon>Bacillota</taxon>
        <taxon>Negativicutes</taxon>
        <taxon>Selenomonadales</taxon>
        <taxon>Selenomonadaceae</taxon>
        <taxon>Megamonas</taxon>
    </lineage>
</organism>
<evidence type="ECO:0000256" key="4">
    <source>
        <dbReference type="ARBA" id="ARBA00016902"/>
    </source>
</evidence>
<dbReference type="InterPro" id="IPR036611">
    <property type="entry name" value="Trigger_fac_ribosome-bd_sf"/>
</dbReference>
<keyword evidence="9 12" id="KW-0131">Cell cycle</keyword>
<dbReference type="RefSeq" id="WP_027890109.1">
    <property type="nucleotide sequence ID" value="NZ_LT906446.1"/>
</dbReference>
<evidence type="ECO:0000256" key="14">
    <source>
        <dbReference type="RuleBase" id="RU003914"/>
    </source>
</evidence>
<dbReference type="InterPro" id="IPR046357">
    <property type="entry name" value="PPIase_dom_sf"/>
</dbReference>
<dbReference type="EMBL" id="LT906446">
    <property type="protein sequence ID" value="SNU99904.1"/>
    <property type="molecule type" value="Genomic_DNA"/>
</dbReference>
<accession>A0A239TSQ1</accession>
<dbReference type="GO" id="GO:0003755">
    <property type="term" value="F:peptidyl-prolyl cis-trans isomerase activity"/>
    <property type="evidence" value="ECO:0007669"/>
    <property type="project" value="UniProtKB-UniRule"/>
</dbReference>
<dbReference type="InterPro" id="IPR008881">
    <property type="entry name" value="Trigger_fac_ribosome-bd_bac"/>
</dbReference>
<dbReference type="FunFam" id="3.10.50.40:FF:000001">
    <property type="entry name" value="Trigger factor"/>
    <property type="match status" value="1"/>
</dbReference>
<dbReference type="PIRSF" id="PIRSF003095">
    <property type="entry name" value="Trigger_factor"/>
    <property type="match status" value="1"/>
</dbReference>
<evidence type="ECO:0000313" key="16">
    <source>
        <dbReference type="EMBL" id="SNU99904.1"/>
    </source>
</evidence>
<dbReference type="Gene3D" id="1.10.3120.10">
    <property type="entry name" value="Trigger factor, C-terminal domain"/>
    <property type="match status" value="1"/>
</dbReference>
<keyword evidence="6 12" id="KW-0697">Rotamase</keyword>
<comment type="catalytic activity">
    <reaction evidence="1 12 13">
        <text>[protein]-peptidylproline (omega=180) = [protein]-peptidylproline (omega=0)</text>
        <dbReference type="Rhea" id="RHEA:16237"/>
        <dbReference type="Rhea" id="RHEA-COMP:10747"/>
        <dbReference type="Rhea" id="RHEA-COMP:10748"/>
        <dbReference type="ChEBI" id="CHEBI:83833"/>
        <dbReference type="ChEBI" id="CHEBI:83834"/>
        <dbReference type="EC" id="5.2.1.8"/>
    </reaction>
</comment>
<comment type="similarity">
    <text evidence="2 12 14">Belongs to the FKBP-type PPIase family. Tig subfamily.</text>
</comment>
<evidence type="ECO:0000256" key="3">
    <source>
        <dbReference type="ARBA" id="ARBA00013194"/>
    </source>
</evidence>
<keyword evidence="8 12" id="KW-0413">Isomerase</keyword>
<dbReference type="GO" id="GO:0005737">
    <property type="term" value="C:cytoplasm"/>
    <property type="evidence" value="ECO:0007669"/>
    <property type="project" value="UniProtKB-SubCell"/>
</dbReference>
<name>A0A239TSQ1_9FIRM</name>
<evidence type="ECO:0000256" key="2">
    <source>
        <dbReference type="ARBA" id="ARBA00005464"/>
    </source>
</evidence>
<evidence type="ECO:0000256" key="12">
    <source>
        <dbReference type="HAMAP-Rule" id="MF_00303"/>
    </source>
</evidence>
<dbReference type="Gene3D" id="3.10.50.40">
    <property type="match status" value="1"/>
</dbReference>
<dbReference type="HAMAP" id="MF_00303">
    <property type="entry name" value="Trigger_factor_Tig"/>
    <property type="match status" value="1"/>
</dbReference>
<evidence type="ECO:0000256" key="11">
    <source>
        <dbReference type="ARBA" id="ARBA00029986"/>
    </source>
</evidence>
<dbReference type="SUPFAM" id="SSF102735">
    <property type="entry name" value="Trigger factor ribosome-binding domain"/>
    <property type="match status" value="1"/>
</dbReference>
<dbReference type="SUPFAM" id="SSF109998">
    <property type="entry name" value="Triger factor/SurA peptide-binding domain-like"/>
    <property type="match status" value="1"/>
</dbReference>
<sequence length="430" mass="47777">MNVTTEKIENHKVVLTIEVPAEELDKGIKAACKSLANRVNIPGFRKGHAPRRVLEMHIGKEAIMDEAFDRVAQKAFDAALKQENLDPVDRPQVDIVTLEEGKDVVFKATITPMPEVTLGEYKGLKVAKDAVVVTDEQIDEQVNNILNHHAKMIDAEEGATVANDDFITLDFKGEVDGVAFPGGEGKDYPLQIGSHSFIDNFEDQLIGLKVGEEKDVNVTFPEEYHAKDLAGKAAVFHCKVNSIKHKQLPELTDEFVKESTSYENIEDMKAKLRENTEKRMEREADTKRRNEILKQATDNITVDIPEVMIENRVSNMINELAVNLENQGMNLDAYLKYTNMDMDKLREQYKESASIAVKTDLMLDAVAKAEDIKVENADINAEIALLAATYGTTPQEVSKIIKKNGSIGNLVATVLHKKAASFVIDSAVEA</sequence>
<dbReference type="InterPro" id="IPR001179">
    <property type="entry name" value="PPIase_FKBP_dom"/>
</dbReference>
<dbReference type="Pfam" id="PF05697">
    <property type="entry name" value="Trigger_N"/>
    <property type="match status" value="1"/>
</dbReference>
<dbReference type="Pfam" id="PF05698">
    <property type="entry name" value="Trigger_C"/>
    <property type="match status" value="1"/>
</dbReference>
<dbReference type="InterPro" id="IPR027304">
    <property type="entry name" value="Trigger_fact/SurA_dom_sf"/>
</dbReference>
<evidence type="ECO:0000256" key="8">
    <source>
        <dbReference type="ARBA" id="ARBA00023235"/>
    </source>
</evidence>
<protein>
    <recommendedName>
        <fullName evidence="4 12">Trigger factor</fullName>
        <shortName evidence="12">TF</shortName>
        <ecNumber evidence="3 12">5.2.1.8</ecNumber>
    </recommendedName>
    <alternativeName>
        <fullName evidence="11 12">PPIase</fullName>
    </alternativeName>
</protein>
<dbReference type="NCBIfam" id="TIGR00115">
    <property type="entry name" value="tig"/>
    <property type="match status" value="1"/>
</dbReference>
<comment type="subcellular location">
    <subcellularLocation>
        <location evidence="12">Cytoplasm</location>
    </subcellularLocation>
    <text evidence="12">About half TF is bound to the ribosome near the polypeptide exit tunnel while the other half is free in the cytoplasm.</text>
</comment>
<evidence type="ECO:0000259" key="15">
    <source>
        <dbReference type="PROSITE" id="PS50059"/>
    </source>
</evidence>
<reference evidence="16 17" key="1">
    <citation type="submission" date="2017-06" db="EMBL/GenBank/DDBJ databases">
        <authorList>
            <consortium name="Pathogen Informatics"/>
        </authorList>
    </citation>
    <scope>NUCLEOTIDE SEQUENCE [LARGE SCALE GENOMIC DNA]</scope>
    <source>
        <strain evidence="16 17">NCTC10570</strain>
    </source>
</reference>
<dbReference type="InterPro" id="IPR008880">
    <property type="entry name" value="Trigger_fac_C"/>
</dbReference>
<dbReference type="Gene3D" id="3.30.70.1050">
    <property type="entry name" value="Trigger factor ribosome-binding domain"/>
    <property type="match status" value="1"/>
</dbReference>
<dbReference type="GeneID" id="78507209"/>
<comment type="domain">
    <text evidence="12">Consists of 3 domains; the N-terminus binds the ribosome, the middle domain has PPIase activity, while the C-terminus has intrinsic chaperone activity on its own.</text>
</comment>
<dbReference type="GO" id="GO:0044183">
    <property type="term" value="F:protein folding chaperone"/>
    <property type="evidence" value="ECO:0007669"/>
    <property type="project" value="TreeGrafter"/>
</dbReference>
<proteinExistence type="inferred from homology"/>
<comment type="function">
    <text evidence="10 12">Involved in protein export. Acts as a chaperone by maintaining the newly synthesized protein in an open conformation. Functions as a peptidyl-prolyl cis-trans isomerase.</text>
</comment>
<evidence type="ECO:0000256" key="10">
    <source>
        <dbReference type="ARBA" id="ARBA00024849"/>
    </source>
</evidence>
<dbReference type="eggNOG" id="COG0544">
    <property type="taxonomic scope" value="Bacteria"/>
</dbReference>
<dbReference type="PANTHER" id="PTHR30560">
    <property type="entry name" value="TRIGGER FACTOR CHAPERONE AND PEPTIDYL-PROLYL CIS/TRANS ISOMERASE"/>
    <property type="match status" value="1"/>
</dbReference>
<evidence type="ECO:0000256" key="13">
    <source>
        <dbReference type="PROSITE-ProRule" id="PRU00277"/>
    </source>
</evidence>
<dbReference type="InterPro" id="IPR037041">
    <property type="entry name" value="Trigger_fac_C_sf"/>
</dbReference>
<dbReference type="GO" id="GO:0015031">
    <property type="term" value="P:protein transport"/>
    <property type="evidence" value="ECO:0007669"/>
    <property type="project" value="UniProtKB-UniRule"/>
</dbReference>
<dbReference type="SUPFAM" id="SSF54534">
    <property type="entry name" value="FKBP-like"/>
    <property type="match status" value="1"/>
</dbReference>